<keyword evidence="2" id="KW-1185">Reference proteome</keyword>
<dbReference type="RefSeq" id="WP_358360230.1">
    <property type="nucleotide sequence ID" value="NZ_JBEZFP010000100.1"/>
</dbReference>
<organism evidence="1 2">
    <name type="scientific">Streptodolium elevatio</name>
    <dbReference type="NCBI Taxonomy" id="3157996"/>
    <lineage>
        <taxon>Bacteria</taxon>
        <taxon>Bacillati</taxon>
        <taxon>Actinomycetota</taxon>
        <taxon>Actinomycetes</taxon>
        <taxon>Kitasatosporales</taxon>
        <taxon>Streptomycetaceae</taxon>
        <taxon>Streptodolium</taxon>
    </lineage>
</organism>
<name>A0ABV3DRC1_9ACTN</name>
<evidence type="ECO:0000313" key="1">
    <source>
        <dbReference type="EMBL" id="MEU8137797.1"/>
    </source>
</evidence>
<proteinExistence type="predicted"/>
<accession>A0ABV3DRC1</accession>
<evidence type="ECO:0000313" key="2">
    <source>
        <dbReference type="Proteomes" id="UP001551482"/>
    </source>
</evidence>
<sequence>MTTASELLAWLDGRHLAPAAMGQADLDRFLEGRAKFHSDSLRAFVRFLVARTITPKMSMPQTGRSDPQVFNDVGDRAALLRTCLTETAMSHAARITGALALLVGIPSTARCA</sequence>
<reference evidence="1 2" key="1">
    <citation type="submission" date="2024-06" db="EMBL/GenBank/DDBJ databases">
        <title>The Natural Products Discovery Center: Release of the First 8490 Sequenced Strains for Exploring Actinobacteria Biosynthetic Diversity.</title>
        <authorList>
            <person name="Kalkreuter E."/>
            <person name="Kautsar S.A."/>
            <person name="Yang D."/>
            <person name="Bader C.D."/>
            <person name="Teijaro C.N."/>
            <person name="Fluegel L."/>
            <person name="Davis C.M."/>
            <person name="Simpson J.R."/>
            <person name="Lauterbach L."/>
            <person name="Steele A.D."/>
            <person name="Gui C."/>
            <person name="Meng S."/>
            <person name="Li G."/>
            <person name="Viehrig K."/>
            <person name="Ye F."/>
            <person name="Su P."/>
            <person name="Kiefer A.F."/>
            <person name="Nichols A."/>
            <person name="Cepeda A.J."/>
            <person name="Yan W."/>
            <person name="Fan B."/>
            <person name="Jiang Y."/>
            <person name="Adhikari A."/>
            <person name="Zheng C.-J."/>
            <person name="Schuster L."/>
            <person name="Cowan T.M."/>
            <person name="Smanski M.J."/>
            <person name="Chevrette M.G."/>
            <person name="De Carvalho L.P.S."/>
            <person name="Shen B."/>
        </authorList>
    </citation>
    <scope>NUCLEOTIDE SEQUENCE [LARGE SCALE GENOMIC DNA]</scope>
    <source>
        <strain evidence="1 2">NPDC048946</strain>
    </source>
</reference>
<protein>
    <submittedName>
        <fullName evidence="1">Uncharacterized protein</fullName>
    </submittedName>
</protein>
<dbReference type="EMBL" id="JBEZFP010000100">
    <property type="protein sequence ID" value="MEU8137797.1"/>
    <property type="molecule type" value="Genomic_DNA"/>
</dbReference>
<gene>
    <name evidence="1" type="ORF">AB0C36_30320</name>
</gene>
<dbReference type="Proteomes" id="UP001551482">
    <property type="component" value="Unassembled WGS sequence"/>
</dbReference>
<comment type="caution">
    <text evidence="1">The sequence shown here is derived from an EMBL/GenBank/DDBJ whole genome shotgun (WGS) entry which is preliminary data.</text>
</comment>